<protein>
    <recommendedName>
        <fullName evidence="3">Cell surface protein SprA</fullName>
    </recommendedName>
</protein>
<dbReference type="STRING" id="927664.SAMN05421780_106107"/>
<proteinExistence type="predicted"/>
<dbReference type="AlphaFoldDB" id="A0A1I1K064"/>
<name>A0A1I1K064_9BACT</name>
<evidence type="ECO:0008006" key="3">
    <source>
        <dbReference type="Google" id="ProtNLM"/>
    </source>
</evidence>
<dbReference type="Proteomes" id="UP000199514">
    <property type="component" value="Unassembled WGS sequence"/>
</dbReference>
<accession>A0A1I1K064</accession>
<keyword evidence="2" id="KW-1185">Reference proteome</keyword>
<evidence type="ECO:0000313" key="1">
    <source>
        <dbReference type="EMBL" id="SFC52128.1"/>
    </source>
</evidence>
<organism evidence="1 2">
    <name type="scientific">Flexibacter flexilis DSM 6793</name>
    <dbReference type="NCBI Taxonomy" id="927664"/>
    <lineage>
        <taxon>Bacteria</taxon>
        <taxon>Pseudomonadati</taxon>
        <taxon>Bacteroidota</taxon>
        <taxon>Cytophagia</taxon>
        <taxon>Cytophagales</taxon>
        <taxon>Flexibacteraceae</taxon>
        <taxon>Flexibacter</taxon>
    </lineage>
</organism>
<sequence length="1145" mass="131000">MKKVGLWVCLMLWSAITWGQVTALRCQKIRLSSTPFCVDSTATIVPNSVQISHADSSLKAHYNLNSNTLYFSGNFKEGDSAQICYRIFPLLLTKEYFNRDMKQYSQHISYTDYGKGKTQLPPAERKQELINTPNLQKTGSITRGLSLGNTQNAFVNSALNLQIDGQLSDNLKLTAVISDQSIPYQPQGNTQQLREFDRVYVQLATPKTKLLAGDIVLQQLPESYFLRYYKNVQGGSLSTQWSDSNSHAETSIAAAVSKGKFYSDSVSVSEGVQGPYRLKAPSNEIFIVILANSEKVYLDGQLLKRGFNFDYVIDYNQGEITFTNNILITRYSRVRVDFEYAERNYNRSIMMASHKQTIGDLSFFMNLYQEADNPNRPLSFELNSETTQLLSSIGDHLDQAIISGATRQTTYTEGQIYYTKILAPSGTDSIFQYTSQPAEGQIFYQVIFSDAGEGKGSYQLQNSLVNGKIYEWVGEGLGRYIPARQIITPKKKTMSSFGGQYNLDKNWQVFGEMDFSQNDLNRYSQENAEDDKGRAYKIGVSLKDKKLSRKMRLHSKIYWENLSQNFSPIDRFRTVEFDRNWTSNTTTQATDRLLALQTQLLDSNQNSFQYEGLYRQKGAIVNGWQQNISINTNPKKHFGATATGFYLLNNTTDGQTHWYKLGLNPSYKNKWFTGIYSYNTEKNRLLDKANDAVLSSVIYFDEHRFSLQNPENSKDLLFNLSYSWRADQTPQNGSFRKSTQANTLNASFTKQTKKQNKVVLTLTYRTLDNYLTENIAQEQTLMSRVDWTGDYLRRHIRSELVVSTSTGQELKREYQFVKVATLGEGTHQWIDSNGDGVAQIDEFVEAQLTQDRQYIKVFVPTNEYVPAYQGKWVYKVNAQMPQKWRNSANKFKSVASLFSLNTALSADRKITAGSALERFTPLGNLPEAQLLSVQQSWRNVLFFNRSSPSFGGDLTWLQSAQKQLLTSGFDNRQNMEWRLLMRGNLNRYFNLQATLQDNLRKVSSDFQTLRNYTIKHREISPELAFQPSPTLRISISGAYAQKDNQRGNEQATLQKIGTDLKWSQFSERNFQFGIKYTQIRYNALNNTPLAYEMLEGLTRGQNFTWQGNWQQRLSNGLQLQISYEGRRSESQSTVHIGRVQLTALF</sequence>
<dbReference type="OrthoDB" id="9815802at2"/>
<gene>
    <name evidence="1" type="ORF">SAMN05421780_106107</name>
</gene>
<evidence type="ECO:0000313" key="2">
    <source>
        <dbReference type="Proteomes" id="UP000199514"/>
    </source>
</evidence>
<dbReference type="RefSeq" id="WP_091512430.1">
    <property type="nucleotide sequence ID" value="NZ_FOLE01000006.1"/>
</dbReference>
<reference evidence="1 2" key="1">
    <citation type="submission" date="2016-10" db="EMBL/GenBank/DDBJ databases">
        <authorList>
            <person name="de Groot N.N."/>
        </authorList>
    </citation>
    <scope>NUCLEOTIDE SEQUENCE [LARGE SCALE GENOMIC DNA]</scope>
    <source>
        <strain evidence="1 2">DSM 6793</strain>
    </source>
</reference>
<dbReference type="EMBL" id="FOLE01000006">
    <property type="protein sequence ID" value="SFC52128.1"/>
    <property type="molecule type" value="Genomic_DNA"/>
</dbReference>